<evidence type="ECO:0000313" key="2">
    <source>
        <dbReference type="EMBL" id="MBB5958064.1"/>
    </source>
</evidence>
<dbReference type="Proteomes" id="UP000547510">
    <property type="component" value="Unassembled WGS sequence"/>
</dbReference>
<keyword evidence="1" id="KW-0812">Transmembrane</keyword>
<sequence length="330" mass="34570">MNDSELLEPLRGVEPGAGGGVDVARAIRDGRRRRRNGRALSLVAAVAMVFGAAVVGPAVLRGLSPGPAASAAFDPLRVVAQVGSAGGFTPVEYRTGRHRQEVVLGLEDDRAAGERGIVLIHAAGWFPGQDGPEWRPDGDRAPDVGGRAAWWRGDSELVWEWAEHSWAVVRVAGGFPDLRDRAHRVAQSVDTSRSLPVTVPLTVEAAAVTPPMRLAGVHVPLRQGNVIGSLVFADDDAAEAASLVVSLHTDGVPGRDVPADRQVAGRPATASVDVLAVAAPTGEYAIRVTAVHGELSVFGASRGLVALAEATTPVSDPKDRRTWVADPLTR</sequence>
<evidence type="ECO:0000313" key="3">
    <source>
        <dbReference type="Proteomes" id="UP000547510"/>
    </source>
</evidence>
<proteinExistence type="predicted"/>
<dbReference type="AlphaFoldDB" id="A0A841CNX1"/>
<keyword evidence="1" id="KW-1133">Transmembrane helix</keyword>
<gene>
    <name evidence="2" type="ORF">FHS29_004672</name>
</gene>
<feature type="transmembrane region" description="Helical" evidence="1">
    <location>
        <begin position="39"/>
        <end position="60"/>
    </location>
</feature>
<dbReference type="EMBL" id="JACHJN010000007">
    <property type="protein sequence ID" value="MBB5958064.1"/>
    <property type="molecule type" value="Genomic_DNA"/>
</dbReference>
<accession>A0A841CNX1</accession>
<keyword evidence="1" id="KW-0472">Membrane</keyword>
<organism evidence="2 3">
    <name type="scientific">Saccharothrix tamanrassetensis</name>
    <dbReference type="NCBI Taxonomy" id="1051531"/>
    <lineage>
        <taxon>Bacteria</taxon>
        <taxon>Bacillati</taxon>
        <taxon>Actinomycetota</taxon>
        <taxon>Actinomycetes</taxon>
        <taxon>Pseudonocardiales</taxon>
        <taxon>Pseudonocardiaceae</taxon>
        <taxon>Saccharothrix</taxon>
    </lineage>
</organism>
<protein>
    <submittedName>
        <fullName evidence="2">Uncharacterized protein</fullName>
    </submittedName>
</protein>
<evidence type="ECO:0000256" key="1">
    <source>
        <dbReference type="SAM" id="Phobius"/>
    </source>
</evidence>
<keyword evidence="3" id="KW-1185">Reference proteome</keyword>
<comment type="caution">
    <text evidence="2">The sequence shown here is derived from an EMBL/GenBank/DDBJ whole genome shotgun (WGS) entry which is preliminary data.</text>
</comment>
<name>A0A841CNX1_9PSEU</name>
<dbReference type="RefSeq" id="WP_184693703.1">
    <property type="nucleotide sequence ID" value="NZ_JACHJN010000007.1"/>
</dbReference>
<reference evidence="2 3" key="1">
    <citation type="submission" date="2020-08" db="EMBL/GenBank/DDBJ databases">
        <title>Genomic Encyclopedia of Type Strains, Phase III (KMG-III): the genomes of soil and plant-associated and newly described type strains.</title>
        <authorList>
            <person name="Whitman W."/>
        </authorList>
    </citation>
    <scope>NUCLEOTIDE SEQUENCE [LARGE SCALE GENOMIC DNA]</scope>
    <source>
        <strain evidence="2 3">CECT 8640</strain>
    </source>
</reference>